<comment type="caution">
    <text evidence="16">The sequence shown here is derived from an EMBL/GenBank/DDBJ whole genome shotgun (WGS) entry which is preliminary data.</text>
</comment>
<evidence type="ECO:0000256" key="4">
    <source>
        <dbReference type="ARBA" id="ARBA00013040"/>
    </source>
</evidence>
<dbReference type="EC" id="3.1.3.62" evidence="4"/>
<feature type="chain" id="PRO_5047436069" description="Multiple inositol polyphosphate phosphatase 1" evidence="15">
    <location>
        <begin position="41"/>
        <end position="612"/>
    </location>
</feature>
<evidence type="ECO:0000313" key="16">
    <source>
        <dbReference type="EMBL" id="GAA1834437.1"/>
    </source>
</evidence>
<evidence type="ECO:0000256" key="2">
    <source>
        <dbReference type="ARBA" id="ARBA00008422"/>
    </source>
</evidence>
<dbReference type="Proteomes" id="UP001501746">
    <property type="component" value="Unassembled WGS sequence"/>
</dbReference>
<evidence type="ECO:0000256" key="10">
    <source>
        <dbReference type="ARBA" id="ARBA00043668"/>
    </source>
</evidence>
<evidence type="ECO:0000256" key="5">
    <source>
        <dbReference type="ARBA" id="ARBA00018097"/>
    </source>
</evidence>
<comment type="subcellular location">
    <subcellularLocation>
        <location evidence="1">Membrane</location>
    </subcellularLocation>
</comment>
<feature type="signal peptide" evidence="15">
    <location>
        <begin position="1"/>
        <end position="40"/>
    </location>
</feature>
<keyword evidence="7" id="KW-0378">Hydrolase</keyword>
<reference evidence="17" key="1">
    <citation type="journal article" date="2019" name="Int. J. Syst. Evol. Microbiol.">
        <title>The Global Catalogue of Microorganisms (GCM) 10K type strain sequencing project: providing services to taxonomists for standard genome sequencing and annotation.</title>
        <authorList>
            <consortium name="The Broad Institute Genomics Platform"/>
            <consortium name="The Broad Institute Genome Sequencing Center for Infectious Disease"/>
            <person name="Wu L."/>
            <person name="Ma J."/>
        </authorList>
    </citation>
    <scope>NUCLEOTIDE SEQUENCE [LARGE SCALE GENOMIC DNA]</scope>
    <source>
        <strain evidence="17">JCM 14323</strain>
    </source>
</reference>
<evidence type="ECO:0000256" key="13">
    <source>
        <dbReference type="ARBA" id="ARBA00043832"/>
    </source>
</evidence>
<keyword evidence="14" id="KW-0812">Transmembrane</keyword>
<evidence type="ECO:0000256" key="8">
    <source>
        <dbReference type="ARBA" id="ARBA00023136"/>
    </source>
</evidence>
<protein>
    <recommendedName>
        <fullName evidence="5">Multiple inositol polyphosphate phosphatase 1</fullName>
        <ecNumber evidence="4">3.1.3.62</ecNumber>
        <ecNumber evidence="3">3.1.3.80</ecNumber>
    </recommendedName>
    <alternativeName>
        <fullName evidence="9">2,3-bisphosphoglycerate 3-phosphatase</fullName>
    </alternativeName>
</protein>
<accession>A0ABP4YY27</accession>
<comment type="catalytic activity">
    <reaction evidence="10">
        <text>1D-myo-inositol 1,2,5,6-tetrakisphosphate + H2O = 1D-myo-inositol 1,2,6-trisphosphate + phosphate</text>
        <dbReference type="Rhea" id="RHEA:77119"/>
        <dbReference type="ChEBI" id="CHEBI:15377"/>
        <dbReference type="ChEBI" id="CHEBI:43474"/>
        <dbReference type="ChEBI" id="CHEBI:195535"/>
        <dbReference type="ChEBI" id="CHEBI:195537"/>
        <dbReference type="EC" id="3.1.3.62"/>
    </reaction>
    <physiologicalReaction direction="left-to-right" evidence="10">
        <dbReference type="Rhea" id="RHEA:77120"/>
    </physiologicalReaction>
</comment>
<dbReference type="EMBL" id="BAAANK010000004">
    <property type="protein sequence ID" value="GAA1834437.1"/>
    <property type="molecule type" value="Genomic_DNA"/>
</dbReference>
<feature type="transmembrane region" description="Helical" evidence="14">
    <location>
        <begin position="583"/>
        <end position="603"/>
    </location>
</feature>
<comment type="catalytic activity">
    <reaction evidence="13">
        <text>(2R)-2,3-bisphosphoglycerate + H2O = (2R)-2-phosphoglycerate + phosphate</text>
        <dbReference type="Rhea" id="RHEA:27381"/>
        <dbReference type="ChEBI" id="CHEBI:15377"/>
        <dbReference type="ChEBI" id="CHEBI:43474"/>
        <dbReference type="ChEBI" id="CHEBI:58248"/>
        <dbReference type="ChEBI" id="CHEBI:58289"/>
        <dbReference type="EC" id="3.1.3.80"/>
    </reaction>
    <physiologicalReaction direction="left-to-right" evidence="13">
        <dbReference type="Rhea" id="RHEA:27382"/>
    </physiologicalReaction>
</comment>
<evidence type="ECO:0000313" key="17">
    <source>
        <dbReference type="Proteomes" id="UP001501746"/>
    </source>
</evidence>
<evidence type="ECO:0000256" key="7">
    <source>
        <dbReference type="ARBA" id="ARBA00022801"/>
    </source>
</evidence>
<organism evidence="16 17">
    <name type="scientific">Agromyces salentinus</name>
    <dbReference type="NCBI Taxonomy" id="269421"/>
    <lineage>
        <taxon>Bacteria</taxon>
        <taxon>Bacillati</taxon>
        <taxon>Actinomycetota</taxon>
        <taxon>Actinomycetes</taxon>
        <taxon>Micrococcales</taxon>
        <taxon>Microbacteriaceae</taxon>
        <taxon>Agromyces</taxon>
    </lineage>
</organism>
<name>A0ABP4YY27_9MICO</name>
<dbReference type="Gene3D" id="3.40.50.1240">
    <property type="entry name" value="Phosphoglycerate mutase-like"/>
    <property type="match status" value="1"/>
</dbReference>
<evidence type="ECO:0000256" key="12">
    <source>
        <dbReference type="ARBA" id="ARBA00043691"/>
    </source>
</evidence>
<evidence type="ECO:0000256" key="9">
    <source>
        <dbReference type="ARBA" id="ARBA00031642"/>
    </source>
</evidence>
<evidence type="ECO:0000256" key="15">
    <source>
        <dbReference type="SAM" id="SignalP"/>
    </source>
</evidence>
<gene>
    <name evidence="16" type="ORF">GCM10009750_18490</name>
</gene>
<dbReference type="PANTHER" id="PTHR20963">
    <property type="entry name" value="MULTIPLE INOSITOL POLYPHOSPHATE PHOSPHATASE-RELATED"/>
    <property type="match status" value="1"/>
</dbReference>
<dbReference type="InterPro" id="IPR000560">
    <property type="entry name" value="His_Pase_clade-2"/>
</dbReference>
<dbReference type="Pfam" id="PF00328">
    <property type="entry name" value="His_Phos_2"/>
    <property type="match status" value="1"/>
</dbReference>
<keyword evidence="17" id="KW-1185">Reference proteome</keyword>
<keyword evidence="14" id="KW-1133">Transmembrane helix</keyword>
<comment type="similarity">
    <text evidence="2">Belongs to the histidine acid phosphatase family. MINPP1 subfamily.</text>
</comment>
<evidence type="ECO:0000256" key="3">
    <source>
        <dbReference type="ARBA" id="ARBA00012976"/>
    </source>
</evidence>
<evidence type="ECO:0000256" key="11">
    <source>
        <dbReference type="ARBA" id="ARBA00043671"/>
    </source>
</evidence>
<dbReference type="SUPFAM" id="SSF53254">
    <property type="entry name" value="Phosphoglycerate mutase-like"/>
    <property type="match status" value="1"/>
</dbReference>
<evidence type="ECO:0000256" key="14">
    <source>
        <dbReference type="SAM" id="Phobius"/>
    </source>
</evidence>
<evidence type="ECO:0000256" key="6">
    <source>
        <dbReference type="ARBA" id="ARBA00022729"/>
    </source>
</evidence>
<keyword evidence="8 14" id="KW-0472">Membrane</keyword>
<sequence length="612" mass="63734">MIRPLPTRRRPSAARSVRIALAAGTLGALAAVALAGPAVAAETSDAPVADGFYSSKQPYVAPGTADLEAYSPAPAGYATIATESVARHGSRGLSSYKYDALLHRLAETALAEGGFLTPEIGATFVSNLDAITAANVENGYGMLTGQGATQHRGIGARAYERNAALFAEASSAGDRIVAETSGEARATESGESFLQGFADAAAAAGGAVPALDQPLVAHPERLYFHKVENPDGTEKAEGSPERAIAEAYDAYLEEQTGDGGTIAAATDFIEDRPRSLEVADELLSGIFTSEFIAQIGADEAHTWFNTADGTETGAVTCAPGADPAVDPDACGDPEKSIESPVDAAMTLYNLYIIAVDMQEENVAPHAFDFGAYFVGHEADAEWFAYLLDTEDFYEKGPSLAGHDETYRIAQPLLDDFFATIDERAGGGDVAATFRFAHAETIVPFAALLRLPGSTVAAPDVAAPASEADVYDYASNPWRGSQVTPMAANVQWDVVGREGVDPATGAAYTPLVRMLFNEREIAFAEGCQPVAEGSAWVKATELKRCLADVATTESPLIAVETATDAVPAATDAEGPQLAETGVEAGAATAALLLLTGGVTASLLARRSRRTLRG</sequence>
<dbReference type="RefSeq" id="WP_157427885.1">
    <property type="nucleotide sequence ID" value="NZ_BAAANK010000004.1"/>
</dbReference>
<dbReference type="InterPro" id="IPR029033">
    <property type="entry name" value="His_PPase_superfam"/>
</dbReference>
<dbReference type="PANTHER" id="PTHR20963:SF8">
    <property type="entry name" value="MULTIPLE INOSITOL POLYPHOSPHATE PHOSPHATASE 1"/>
    <property type="match status" value="1"/>
</dbReference>
<keyword evidence="6 15" id="KW-0732">Signal</keyword>
<comment type="catalytic activity">
    <reaction evidence="12">
        <text>1D-myo-inositol hexakisphosphate + H2O = 1D-myo-inositol 1,2,4,5,6-pentakisphosphate + phosphate</text>
        <dbReference type="Rhea" id="RHEA:16989"/>
        <dbReference type="ChEBI" id="CHEBI:15377"/>
        <dbReference type="ChEBI" id="CHEBI:43474"/>
        <dbReference type="ChEBI" id="CHEBI:57798"/>
        <dbReference type="ChEBI" id="CHEBI:58130"/>
        <dbReference type="EC" id="3.1.3.62"/>
    </reaction>
    <physiologicalReaction direction="left-to-right" evidence="12">
        <dbReference type="Rhea" id="RHEA:16990"/>
    </physiologicalReaction>
</comment>
<evidence type="ECO:0000256" key="1">
    <source>
        <dbReference type="ARBA" id="ARBA00004370"/>
    </source>
</evidence>
<proteinExistence type="inferred from homology"/>
<dbReference type="EC" id="3.1.3.80" evidence="3"/>
<comment type="catalytic activity">
    <reaction evidence="11">
        <text>1D-myo-inositol 1,2,4,5,6-pentakisphosphate + H2O = 1D-myo-inositol 1,2,5,6-tetrakisphosphate + phosphate</text>
        <dbReference type="Rhea" id="RHEA:77115"/>
        <dbReference type="ChEBI" id="CHEBI:15377"/>
        <dbReference type="ChEBI" id="CHEBI:43474"/>
        <dbReference type="ChEBI" id="CHEBI:57798"/>
        <dbReference type="ChEBI" id="CHEBI:195535"/>
        <dbReference type="EC" id="3.1.3.62"/>
    </reaction>
    <physiologicalReaction direction="left-to-right" evidence="11">
        <dbReference type="Rhea" id="RHEA:77116"/>
    </physiologicalReaction>
</comment>